<dbReference type="EMBL" id="JARJLG010000011">
    <property type="protein sequence ID" value="KAJ7776861.1"/>
    <property type="molecule type" value="Genomic_DNA"/>
</dbReference>
<name>A0AAD7K2H0_9AGAR</name>
<evidence type="ECO:0000313" key="3">
    <source>
        <dbReference type="Proteomes" id="UP001215280"/>
    </source>
</evidence>
<accession>A0AAD7K2H0</accession>
<proteinExistence type="predicted"/>
<feature type="compositionally biased region" description="Acidic residues" evidence="1">
    <location>
        <begin position="203"/>
        <end position="219"/>
    </location>
</feature>
<reference evidence="2" key="1">
    <citation type="submission" date="2023-03" db="EMBL/GenBank/DDBJ databases">
        <title>Massive genome expansion in bonnet fungi (Mycena s.s.) driven by repeated elements and novel gene families across ecological guilds.</title>
        <authorList>
            <consortium name="Lawrence Berkeley National Laboratory"/>
            <person name="Harder C.B."/>
            <person name="Miyauchi S."/>
            <person name="Viragh M."/>
            <person name="Kuo A."/>
            <person name="Thoen E."/>
            <person name="Andreopoulos B."/>
            <person name="Lu D."/>
            <person name="Skrede I."/>
            <person name="Drula E."/>
            <person name="Henrissat B."/>
            <person name="Morin E."/>
            <person name="Kohler A."/>
            <person name="Barry K."/>
            <person name="LaButti K."/>
            <person name="Morin E."/>
            <person name="Salamov A."/>
            <person name="Lipzen A."/>
            <person name="Mereny Z."/>
            <person name="Hegedus B."/>
            <person name="Baldrian P."/>
            <person name="Stursova M."/>
            <person name="Weitz H."/>
            <person name="Taylor A."/>
            <person name="Grigoriev I.V."/>
            <person name="Nagy L.G."/>
            <person name="Martin F."/>
            <person name="Kauserud H."/>
        </authorList>
    </citation>
    <scope>NUCLEOTIDE SEQUENCE</scope>
    <source>
        <strain evidence="2">CBHHK188m</strain>
    </source>
</reference>
<dbReference type="Proteomes" id="UP001215280">
    <property type="component" value="Unassembled WGS sequence"/>
</dbReference>
<evidence type="ECO:0000313" key="2">
    <source>
        <dbReference type="EMBL" id="KAJ7776861.1"/>
    </source>
</evidence>
<feature type="compositionally biased region" description="Gly residues" evidence="1">
    <location>
        <begin position="172"/>
        <end position="188"/>
    </location>
</feature>
<keyword evidence="3" id="KW-1185">Reference proteome</keyword>
<protein>
    <submittedName>
        <fullName evidence="2">Uncharacterized protein</fullName>
    </submittedName>
</protein>
<feature type="compositionally biased region" description="Polar residues" evidence="1">
    <location>
        <begin position="71"/>
        <end position="92"/>
    </location>
</feature>
<comment type="caution">
    <text evidence="2">The sequence shown here is derived from an EMBL/GenBank/DDBJ whole genome shotgun (WGS) entry which is preliminary data.</text>
</comment>
<feature type="region of interest" description="Disordered" evidence="1">
    <location>
        <begin position="279"/>
        <end position="302"/>
    </location>
</feature>
<dbReference type="AlphaFoldDB" id="A0AAD7K2H0"/>
<gene>
    <name evidence="2" type="ORF">DFH07DRAFT_31607</name>
</gene>
<feature type="compositionally biased region" description="Polar residues" evidence="1">
    <location>
        <begin position="152"/>
        <end position="167"/>
    </location>
</feature>
<feature type="region of interest" description="Disordered" evidence="1">
    <location>
        <begin position="52"/>
        <end position="266"/>
    </location>
</feature>
<feature type="region of interest" description="Disordered" evidence="1">
    <location>
        <begin position="1"/>
        <end position="38"/>
    </location>
</feature>
<organism evidence="2 3">
    <name type="scientific">Mycena maculata</name>
    <dbReference type="NCBI Taxonomy" id="230809"/>
    <lineage>
        <taxon>Eukaryota</taxon>
        <taxon>Fungi</taxon>
        <taxon>Dikarya</taxon>
        <taxon>Basidiomycota</taxon>
        <taxon>Agaricomycotina</taxon>
        <taxon>Agaricomycetes</taxon>
        <taxon>Agaricomycetidae</taxon>
        <taxon>Agaricales</taxon>
        <taxon>Marasmiineae</taxon>
        <taxon>Mycenaceae</taxon>
        <taxon>Mycena</taxon>
    </lineage>
</organism>
<sequence length="366" mass="38647">MYNGMPSLVDGPAVTGGQPDLHGAFPGYQGGYRPQQQPAPNWFQTAAAQGTPWQNAGAGAGWRSTPAGPSWANTPTQGASGWPTANQFQQQAPGWAPQMPRQGWGPATPGPWGGGHSGPSTPWDWPEAPPQSAPASLSHGFSATAAPPPEVMQQSSSGQPITSNSWFAQAARGGGGGGGHGVHAGMHGGMAMHSGKQPRYNEDGEELDSAYDEEEEEDAWPGLRAGWGQQDPRPRWPQTPAQDPRTGWPPTPGHDPWAQTRDPLAGQWPRDEVALARTRTISGGHPKSPGKTKKRSNSFGGGMPAWGARAMYDETHLAKRPEDWREGYSPRGAMGADLSFSSLFRVGKKSDSGGASFLLSAPSDLI</sequence>
<evidence type="ECO:0000256" key="1">
    <source>
        <dbReference type="SAM" id="MobiDB-lite"/>
    </source>
</evidence>